<dbReference type="InterPro" id="IPR036388">
    <property type="entry name" value="WH-like_DNA-bd_sf"/>
</dbReference>
<keyword evidence="1" id="KW-0808">Transferase</keyword>
<comment type="caution">
    <text evidence="1">The sequence shown here is derived from an EMBL/GenBank/DDBJ whole genome shotgun (WGS) entry which is preliminary data.</text>
</comment>
<dbReference type="STRING" id="1071679.BG57_05370"/>
<dbReference type="SUPFAM" id="SSF46785">
    <property type="entry name" value="Winged helix' DNA-binding domain"/>
    <property type="match status" value="1"/>
</dbReference>
<reference evidence="1 2" key="1">
    <citation type="submission" date="2014-03" db="EMBL/GenBank/DDBJ databases">
        <title>Draft Genome Sequences of Four Burkholderia Strains.</title>
        <authorList>
            <person name="Liu X.Y."/>
            <person name="Li C.X."/>
            <person name="Xu J.H."/>
        </authorList>
    </citation>
    <scope>NUCLEOTIDE SEQUENCE [LARGE SCALE GENOMIC DNA]</scope>
    <source>
        <strain evidence="1 2">R27</strain>
    </source>
</reference>
<evidence type="ECO:0000313" key="2">
    <source>
        <dbReference type="Proteomes" id="UP000027439"/>
    </source>
</evidence>
<accession>A0A069P1C2</accession>
<dbReference type="InterPro" id="IPR021660">
    <property type="entry name" value="DUF3253"/>
</dbReference>
<dbReference type="Pfam" id="PF11625">
    <property type="entry name" value="DUF3253"/>
    <property type="match status" value="1"/>
</dbReference>
<dbReference type="Proteomes" id="UP000027439">
    <property type="component" value="Unassembled WGS sequence"/>
</dbReference>
<protein>
    <submittedName>
        <fullName evidence="1">S-adenosylmethionine tRNA ribosyltransferase</fullName>
    </submittedName>
</protein>
<organism evidence="1 2">
    <name type="scientific">Caballeronia grimmiae</name>
    <dbReference type="NCBI Taxonomy" id="1071679"/>
    <lineage>
        <taxon>Bacteria</taxon>
        <taxon>Pseudomonadati</taxon>
        <taxon>Pseudomonadota</taxon>
        <taxon>Betaproteobacteria</taxon>
        <taxon>Burkholderiales</taxon>
        <taxon>Burkholderiaceae</taxon>
        <taxon>Caballeronia</taxon>
    </lineage>
</organism>
<dbReference type="GO" id="GO:0016740">
    <property type="term" value="F:transferase activity"/>
    <property type="evidence" value="ECO:0007669"/>
    <property type="project" value="UniProtKB-KW"/>
</dbReference>
<dbReference type="eggNOG" id="COG4338">
    <property type="taxonomic scope" value="Bacteria"/>
</dbReference>
<evidence type="ECO:0000313" key="1">
    <source>
        <dbReference type="EMBL" id="KDR34418.1"/>
    </source>
</evidence>
<sequence>MTSSDQDIERCVFELLGRRAATASICPSDVARELIPDDESEWRKLMPVIRQVAARLAREGRILITQGAVTLSPESIDRGPIRLRRGPRFPTT</sequence>
<proteinExistence type="predicted"/>
<dbReference type="InterPro" id="IPR036390">
    <property type="entry name" value="WH_DNA-bd_sf"/>
</dbReference>
<dbReference type="OrthoDB" id="6183357at2"/>
<dbReference type="EMBL" id="JFHE01000013">
    <property type="protein sequence ID" value="KDR34418.1"/>
    <property type="molecule type" value="Genomic_DNA"/>
</dbReference>
<dbReference type="AlphaFoldDB" id="A0A069P1C2"/>
<dbReference type="RefSeq" id="WP_035965873.1">
    <property type="nucleotide sequence ID" value="NZ_BMEG01000002.1"/>
</dbReference>
<dbReference type="Gene3D" id="1.10.10.10">
    <property type="entry name" value="Winged helix-like DNA-binding domain superfamily/Winged helix DNA-binding domain"/>
    <property type="match status" value="1"/>
</dbReference>
<gene>
    <name evidence="1" type="ORF">BG57_05370</name>
</gene>
<name>A0A069P1C2_9BURK</name>